<evidence type="ECO:0000313" key="2">
    <source>
        <dbReference type="EMBL" id="KAH8369718.1"/>
    </source>
</evidence>
<protein>
    <submittedName>
        <fullName evidence="2">Uncharacterized protein</fullName>
    </submittedName>
</protein>
<proteinExistence type="predicted"/>
<evidence type="ECO:0000313" key="3">
    <source>
        <dbReference type="Proteomes" id="UP001200034"/>
    </source>
</evidence>
<name>A0AAD4JXD7_9MUSC</name>
<evidence type="ECO:0000256" key="1">
    <source>
        <dbReference type="SAM" id="Phobius"/>
    </source>
</evidence>
<keyword evidence="1" id="KW-0472">Membrane</keyword>
<dbReference type="EMBL" id="JAJJHW010002585">
    <property type="protein sequence ID" value="KAH8369718.1"/>
    <property type="molecule type" value="Genomic_DNA"/>
</dbReference>
<keyword evidence="1" id="KW-1133">Transmembrane helix</keyword>
<keyword evidence="3" id="KW-1185">Reference proteome</keyword>
<comment type="caution">
    <text evidence="2">The sequence shown here is derived from an EMBL/GenBank/DDBJ whole genome shotgun (WGS) entry which is preliminary data.</text>
</comment>
<accession>A0AAD4JXD7</accession>
<reference evidence="2" key="1">
    <citation type="journal article" date="2021" name="Mol. Ecol. Resour.">
        <title>Phylogenomic analyses of the genus Drosophila reveals genomic signals of climate adaptation.</title>
        <authorList>
            <person name="Li F."/>
            <person name="Rane R.V."/>
            <person name="Luria V."/>
            <person name="Xiong Z."/>
            <person name="Chen J."/>
            <person name="Li Z."/>
            <person name="Catullo R.A."/>
            <person name="Griffin P.C."/>
            <person name="Schiffer M."/>
            <person name="Pearce S."/>
            <person name="Lee S.F."/>
            <person name="McElroy K."/>
            <person name="Stocker A."/>
            <person name="Shirriffs J."/>
            <person name="Cockerell F."/>
            <person name="Coppin C."/>
            <person name="Sgro C.M."/>
            <person name="Karger A."/>
            <person name="Cain J.W."/>
            <person name="Weber J.A."/>
            <person name="Santpere G."/>
            <person name="Kirschner M.W."/>
            <person name="Hoffmann A.A."/>
            <person name="Oakeshott J.G."/>
            <person name="Zhang G."/>
        </authorList>
    </citation>
    <scope>NUCLEOTIDE SEQUENCE</scope>
    <source>
        <strain evidence="2">BGI-SZ-2011g</strain>
    </source>
</reference>
<dbReference type="Proteomes" id="UP001200034">
    <property type="component" value="Unassembled WGS sequence"/>
</dbReference>
<dbReference type="AlphaFoldDB" id="A0AAD4JXD7"/>
<gene>
    <name evidence="2" type="ORF">KR093_000680</name>
</gene>
<feature type="transmembrane region" description="Helical" evidence="1">
    <location>
        <begin position="6"/>
        <end position="24"/>
    </location>
</feature>
<sequence>MSMLGFVYLVLILGWILIVLFLKCKKSLAAPFRFSENYTDAIAETGERRPSVHVIQLQSEDIEQEDHYMNNFHRQSDNLQRYSHRSTLEERTIERTYPTDAVINPAFMHDDDYVINGRSSPTPFTHSLVITTNCSAAPPPTYEEVMRQPQVYPQARHNNHKISDANI</sequence>
<organism evidence="2 3">
    <name type="scientific">Drosophila rubida</name>
    <dbReference type="NCBI Taxonomy" id="30044"/>
    <lineage>
        <taxon>Eukaryota</taxon>
        <taxon>Metazoa</taxon>
        <taxon>Ecdysozoa</taxon>
        <taxon>Arthropoda</taxon>
        <taxon>Hexapoda</taxon>
        <taxon>Insecta</taxon>
        <taxon>Pterygota</taxon>
        <taxon>Neoptera</taxon>
        <taxon>Endopterygota</taxon>
        <taxon>Diptera</taxon>
        <taxon>Brachycera</taxon>
        <taxon>Muscomorpha</taxon>
        <taxon>Ephydroidea</taxon>
        <taxon>Drosophilidae</taxon>
        <taxon>Drosophila</taxon>
    </lineage>
</organism>
<keyword evidence="1" id="KW-0812">Transmembrane</keyword>